<dbReference type="Gene3D" id="1.10.150.20">
    <property type="entry name" value="5' to 3' exonuclease, C-terminal subdomain"/>
    <property type="match status" value="1"/>
</dbReference>
<feature type="domain" description="TfoX N-terminal" evidence="1">
    <location>
        <begin position="20"/>
        <end position="105"/>
    </location>
</feature>
<dbReference type="EMBL" id="JTJL01000088">
    <property type="protein sequence ID" value="OBW90675.1"/>
    <property type="molecule type" value="Genomic_DNA"/>
</dbReference>
<dbReference type="Pfam" id="PF04993">
    <property type="entry name" value="TfoX_N"/>
    <property type="match status" value="1"/>
</dbReference>
<evidence type="ECO:0008006" key="5">
    <source>
        <dbReference type="Google" id="ProtNLM"/>
    </source>
</evidence>
<evidence type="ECO:0000313" key="4">
    <source>
        <dbReference type="Proteomes" id="UP000092649"/>
    </source>
</evidence>
<dbReference type="PIRSF" id="PIRSF028788">
    <property type="entry name" value="TfoX_Sxy"/>
    <property type="match status" value="1"/>
</dbReference>
<evidence type="ECO:0000259" key="1">
    <source>
        <dbReference type="Pfam" id="PF04993"/>
    </source>
</evidence>
<feature type="domain" description="TfoX C-terminal" evidence="2">
    <location>
        <begin position="118"/>
        <end position="192"/>
    </location>
</feature>
<proteinExistence type="predicted"/>
<accession>A0A1A7NM15</accession>
<reference evidence="3 4" key="1">
    <citation type="submission" date="2014-11" db="EMBL/GenBank/DDBJ databases">
        <title>Pan-genome of Gallibacterium spp.</title>
        <authorList>
            <person name="Kudirkiene E."/>
            <person name="Bojesen A.M."/>
        </authorList>
    </citation>
    <scope>NUCLEOTIDE SEQUENCE [LARGE SCALE GENOMIC DNA]</scope>
    <source>
        <strain evidence="3 4">F150</strain>
    </source>
</reference>
<dbReference type="InterPro" id="IPR026256">
    <property type="entry name" value="TfoX-like_gammaprotbact"/>
</dbReference>
<dbReference type="SUPFAM" id="SSF159894">
    <property type="entry name" value="YgaC/TfoX-N like"/>
    <property type="match status" value="1"/>
</dbReference>
<dbReference type="Proteomes" id="UP000092649">
    <property type="component" value="Unassembled WGS sequence"/>
</dbReference>
<evidence type="ECO:0000313" key="3">
    <source>
        <dbReference type="EMBL" id="OBW90675.1"/>
    </source>
</evidence>
<dbReference type="InterPro" id="IPR047525">
    <property type="entry name" value="TfoX-like"/>
</dbReference>
<protein>
    <recommendedName>
        <fullName evidence="5">DNA transformation protein</fullName>
    </recommendedName>
</protein>
<keyword evidence="4" id="KW-1185">Reference proteome</keyword>
<dbReference type="PANTHER" id="PTHR36121">
    <property type="entry name" value="PROTEIN SXY"/>
    <property type="match status" value="1"/>
</dbReference>
<dbReference type="PANTHER" id="PTHR36121:SF1">
    <property type="entry name" value="PROTEIN SXY"/>
    <property type="match status" value="1"/>
</dbReference>
<dbReference type="InterPro" id="IPR007076">
    <property type="entry name" value="TfoX_N"/>
</dbReference>
<dbReference type="Pfam" id="PF04994">
    <property type="entry name" value="TfoX_C"/>
    <property type="match status" value="1"/>
</dbReference>
<dbReference type="GO" id="GO:0030420">
    <property type="term" value="P:establishment of competence for transformation"/>
    <property type="evidence" value="ECO:0007669"/>
    <property type="project" value="InterPro"/>
</dbReference>
<dbReference type="Gene3D" id="3.30.1460.30">
    <property type="entry name" value="YgaC/TfoX-N like chaperone"/>
    <property type="match status" value="1"/>
</dbReference>
<sequence>MKKFTQTEINTAFISQKLTKLIGPVTVKSLFNGYGVFKNEHMFGIYQRKFFYIRATKEFAVLLLKLGATPCPYTSSSAAQYFHLPDEITQDDEKYRLYLNLSIAQVAYEKKRKKKKKQSQIRDLPNLSIKHERLLGRIGVRNVKEFKRRGPAKIFTQLKGIILIEGLGLYWKLVGALYLKHDSLLTREEKEEHLRLLNIALAQENYPQETL</sequence>
<dbReference type="InterPro" id="IPR007077">
    <property type="entry name" value="TfoX_C"/>
</dbReference>
<gene>
    <name evidence="3" type="ORF">QS62_11705</name>
</gene>
<comment type="caution">
    <text evidence="3">The sequence shown here is derived from an EMBL/GenBank/DDBJ whole genome shotgun (WGS) entry which is preliminary data.</text>
</comment>
<dbReference type="RefSeq" id="WP_066110385.1">
    <property type="nucleotide sequence ID" value="NZ_JTJL01000088.1"/>
</dbReference>
<dbReference type="AlphaFoldDB" id="A0A1A7NM15"/>
<name>A0A1A7NM15_9PAST</name>
<evidence type="ECO:0000259" key="2">
    <source>
        <dbReference type="Pfam" id="PF04994"/>
    </source>
</evidence>
<organism evidence="3 4">
    <name type="scientific">Gallibacterium salpingitidis</name>
    <dbReference type="NCBI Taxonomy" id="505341"/>
    <lineage>
        <taxon>Bacteria</taxon>
        <taxon>Pseudomonadati</taxon>
        <taxon>Pseudomonadota</taxon>
        <taxon>Gammaproteobacteria</taxon>
        <taxon>Pasteurellales</taxon>
        <taxon>Pasteurellaceae</taxon>
        <taxon>Gallibacterium</taxon>
    </lineage>
</organism>
<dbReference type="OrthoDB" id="4225809at2"/>